<comment type="caution">
    <text evidence="2">The sequence shown here is derived from an EMBL/GenBank/DDBJ whole genome shotgun (WGS) entry which is preliminary data.</text>
</comment>
<dbReference type="InterPro" id="IPR018821">
    <property type="entry name" value="DUF294_put_nucleoTrafse_sb-bd"/>
</dbReference>
<organism evidence="2 3">
    <name type="scientific">Moraxella catarrhalis</name>
    <name type="common">Branhamella catarrhalis</name>
    <dbReference type="NCBI Taxonomy" id="480"/>
    <lineage>
        <taxon>Bacteria</taxon>
        <taxon>Pseudomonadati</taxon>
        <taxon>Pseudomonadota</taxon>
        <taxon>Gammaproteobacteria</taxon>
        <taxon>Moraxellales</taxon>
        <taxon>Moraxellaceae</taxon>
        <taxon>Moraxella</taxon>
    </lineage>
</organism>
<reference evidence="2 3" key="1">
    <citation type="journal article" date="2016" name="Genome Biol. Evol.">
        <title>Comparative Genomic Analyses of the Moraxella catarrhalis Serosensitive and Seroresistant Lineages Demonstrate Their Independent Evolution.</title>
        <authorList>
            <person name="Earl J.P."/>
            <person name="de Vries S.P."/>
            <person name="Ahmed A."/>
            <person name="Powell E."/>
            <person name="Schultz M.P."/>
            <person name="Hermans P.W."/>
            <person name="Hill D.J."/>
            <person name="Zhou Z."/>
            <person name="Constantinidou C.I."/>
            <person name="Hu F.Z."/>
            <person name="Bootsma H.J."/>
            <person name="Ehrlich G.D."/>
        </authorList>
    </citation>
    <scope>NUCLEOTIDE SEQUENCE [LARGE SCALE GENOMIC DNA]</scope>
    <source>
        <strain evidence="2 3">F23</strain>
    </source>
</reference>
<dbReference type="AlphaFoldDB" id="A0AB36DMS9"/>
<protein>
    <submittedName>
        <fullName evidence="2">Signal-transduction protein containing cAMP-binding and CBS domain</fullName>
    </submittedName>
</protein>
<evidence type="ECO:0000313" key="2">
    <source>
        <dbReference type="EMBL" id="OAV25143.1"/>
    </source>
</evidence>
<accession>A0AB36DMS9</accession>
<evidence type="ECO:0000259" key="1">
    <source>
        <dbReference type="Pfam" id="PF10335"/>
    </source>
</evidence>
<dbReference type="RefSeq" id="WP_227547636.1">
    <property type="nucleotide sequence ID" value="NZ_LXHQ01000031.1"/>
</dbReference>
<gene>
    <name evidence="2" type="ORF">AO370_1220</name>
</gene>
<dbReference type="Proteomes" id="UP000078295">
    <property type="component" value="Unassembled WGS sequence"/>
</dbReference>
<dbReference type="EMBL" id="LXHQ01000031">
    <property type="protein sequence ID" value="OAV25143.1"/>
    <property type="molecule type" value="Genomic_DNA"/>
</dbReference>
<name>A0AB36DMS9_MORCA</name>
<dbReference type="Pfam" id="PF10335">
    <property type="entry name" value="DUF294_C"/>
    <property type="match status" value="1"/>
</dbReference>
<proteinExistence type="predicted"/>
<feature type="domain" description="DUF294" evidence="1">
    <location>
        <begin position="54"/>
        <end position="194"/>
    </location>
</feature>
<sequence length="199" mass="22674">MSWLDLFTTKVRDAYRSYDEFGNFYGCQSVSGDETLLKEVRTHLNGYLDSDVGMLMSFARAVNQFDEDGCGFFAQILGQKKHKMDIKKMEIFPVVHGTRALALKAKISKTNTSERIAQLSQMGLIEQQLSQDVSEALVYLMNTRLKDGLLALKHNQELAPNHIDTENLSTLERDLLKNALQVVKRFKHHVSSQFNLHHA</sequence>
<evidence type="ECO:0000313" key="3">
    <source>
        <dbReference type="Proteomes" id="UP000078295"/>
    </source>
</evidence>